<feature type="transmembrane region" description="Helical" evidence="5">
    <location>
        <begin position="15"/>
        <end position="34"/>
    </location>
</feature>
<feature type="transmembrane region" description="Helical" evidence="5">
    <location>
        <begin position="299"/>
        <end position="321"/>
    </location>
</feature>
<keyword evidence="3 5" id="KW-1133">Transmembrane helix</keyword>
<evidence type="ECO:0000313" key="7">
    <source>
        <dbReference type="EMBL" id="KQC85084.1"/>
    </source>
</evidence>
<protein>
    <recommendedName>
        <fullName evidence="6">ABC-2 type transporter transmembrane domain-containing protein</fullName>
    </recommendedName>
</protein>
<dbReference type="EMBL" id="LLKB01000005">
    <property type="protein sequence ID" value="KQC85084.1"/>
    <property type="molecule type" value="Genomic_DNA"/>
</dbReference>
<organism evidence="7 8">
    <name type="scientific">Butyribacter intestini</name>
    <dbReference type="NCBI Taxonomy" id="1703332"/>
    <lineage>
        <taxon>Bacteria</taxon>
        <taxon>Bacillati</taxon>
        <taxon>Bacillota</taxon>
        <taxon>Clostridia</taxon>
        <taxon>Lachnospirales</taxon>
        <taxon>Lachnospiraceae</taxon>
        <taxon>Butyribacter</taxon>
    </lineage>
</organism>
<dbReference type="GO" id="GO:0016020">
    <property type="term" value="C:membrane"/>
    <property type="evidence" value="ECO:0007669"/>
    <property type="project" value="UniProtKB-SubCell"/>
</dbReference>
<dbReference type="Proteomes" id="UP000050833">
    <property type="component" value="Unassembled WGS sequence"/>
</dbReference>
<keyword evidence="2 5" id="KW-0812">Transmembrane</keyword>
<dbReference type="RefSeq" id="WP_055944579.1">
    <property type="nucleotide sequence ID" value="NZ_JAQDCV010000005.1"/>
</dbReference>
<dbReference type="GO" id="GO:0140359">
    <property type="term" value="F:ABC-type transporter activity"/>
    <property type="evidence" value="ECO:0007669"/>
    <property type="project" value="InterPro"/>
</dbReference>
<gene>
    <name evidence="7" type="ORF">APZ18_10275</name>
</gene>
<proteinExistence type="predicted"/>
<feature type="transmembrane region" description="Helical" evidence="5">
    <location>
        <begin position="230"/>
        <end position="254"/>
    </location>
</feature>
<feature type="transmembrane region" description="Helical" evidence="5">
    <location>
        <begin position="189"/>
        <end position="209"/>
    </location>
</feature>
<evidence type="ECO:0000313" key="8">
    <source>
        <dbReference type="Proteomes" id="UP000050833"/>
    </source>
</evidence>
<dbReference type="AlphaFoldDB" id="A0AAW3JRD9"/>
<dbReference type="PANTHER" id="PTHR43027">
    <property type="entry name" value="DOXORUBICIN RESISTANCE ABC TRANSPORTER PERMEASE PROTEIN DRRC-RELATED"/>
    <property type="match status" value="1"/>
</dbReference>
<evidence type="ECO:0000256" key="4">
    <source>
        <dbReference type="ARBA" id="ARBA00023136"/>
    </source>
</evidence>
<dbReference type="Pfam" id="PF12698">
    <property type="entry name" value="ABC2_membrane_3"/>
    <property type="match status" value="1"/>
</dbReference>
<feature type="domain" description="ABC-2 type transporter transmembrane" evidence="6">
    <location>
        <begin position="17"/>
        <end position="377"/>
    </location>
</feature>
<accession>A0AAW3JRD9</accession>
<evidence type="ECO:0000256" key="1">
    <source>
        <dbReference type="ARBA" id="ARBA00004141"/>
    </source>
</evidence>
<evidence type="ECO:0000259" key="6">
    <source>
        <dbReference type="Pfam" id="PF12698"/>
    </source>
</evidence>
<dbReference type="Gene3D" id="3.40.1710.10">
    <property type="entry name" value="abc type-2 transporter like domain"/>
    <property type="match status" value="1"/>
</dbReference>
<dbReference type="InterPro" id="IPR013525">
    <property type="entry name" value="ABC2_TM"/>
</dbReference>
<dbReference type="PANTHER" id="PTHR43027:SF1">
    <property type="entry name" value="DOXORUBICIN RESISTANCE ABC TRANSPORTER PERMEASE PROTEIN DRRC-RELATED"/>
    <property type="match status" value="1"/>
</dbReference>
<name>A0AAW3JRD9_9FIRM</name>
<keyword evidence="8" id="KW-1185">Reference proteome</keyword>
<comment type="caution">
    <text evidence="7">The sequence shown here is derived from an EMBL/GenBank/DDBJ whole genome shotgun (WGS) entry which is preliminary data.</text>
</comment>
<reference evidence="7 8" key="1">
    <citation type="submission" date="2015-10" db="EMBL/GenBank/DDBJ databases">
        <title>Butyribacter intestini gen. nov., sp. nov., a butyric acid-producing bacterium of the family Lachnospiraceae isolated from the human faeces.</title>
        <authorList>
            <person name="Zou Y."/>
            <person name="Xue W."/>
            <person name="Luo G."/>
            <person name="Lv M."/>
        </authorList>
    </citation>
    <scope>NUCLEOTIDE SEQUENCE [LARGE SCALE GENOMIC DNA]</scope>
    <source>
        <strain evidence="7 8">TF01-11</strain>
    </source>
</reference>
<comment type="subcellular location">
    <subcellularLocation>
        <location evidence="1">Membrane</location>
        <topology evidence="1">Multi-pass membrane protein</topology>
    </subcellularLocation>
</comment>
<feature type="transmembrane region" description="Helical" evidence="5">
    <location>
        <begin position="358"/>
        <end position="379"/>
    </location>
</feature>
<evidence type="ECO:0000256" key="2">
    <source>
        <dbReference type="ARBA" id="ARBA00022692"/>
    </source>
</evidence>
<keyword evidence="4 5" id="KW-0472">Membrane</keyword>
<feature type="transmembrane region" description="Helical" evidence="5">
    <location>
        <begin position="266"/>
        <end position="287"/>
    </location>
</feature>
<sequence>MTVFSGCLKIIKSKIGITIMYFVIFTGISIAMQLNNSKQSVTDFQSKRMDIAFVDCDKSEISGYIYDYLNTNHNVRKMKNDKSLMQETLYYSQEDMVIKIPKGFGDKALKNGGTERFIQITQELGSYGYIYVEQQINRVLNSMRKYVNAGFSVKQAYKNTISVKKSRVNLIDINGNGGEKTDFSYMFRFYPYLAITVICTSVGMVLVAFKKKEIVRRMNSSATSLKSQNVQLLLVFSIFGIIIWLLSLIIAFFMYGRIEFLKSPNIGLYILNSFVMTITALPIAYFIGMIVKKTEMINLIVTPVSLGISFISGVFVELSVLGDTVKKIGRFLPVYWYEDLNDMLSTYSELSKSQLNKVYTNLLLQLLFAVAFIGGALVVTKYRREEK</sequence>
<evidence type="ECO:0000256" key="3">
    <source>
        <dbReference type="ARBA" id="ARBA00022989"/>
    </source>
</evidence>
<evidence type="ECO:0000256" key="5">
    <source>
        <dbReference type="SAM" id="Phobius"/>
    </source>
</evidence>
<dbReference type="InterPro" id="IPR052902">
    <property type="entry name" value="ABC-2_transporter"/>
</dbReference>